<reference evidence="2 3" key="1">
    <citation type="journal article" date="2018" name="Nat. Genet.">
        <title>The Rosa genome provides new insights in the design of modern roses.</title>
        <authorList>
            <person name="Bendahmane M."/>
        </authorList>
    </citation>
    <scope>NUCLEOTIDE SEQUENCE [LARGE SCALE GENOMIC DNA]</scope>
    <source>
        <strain evidence="3">cv. Old Blush</strain>
    </source>
</reference>
<gene>
    <name evidence="2" type="ORF">RchiOBHm_Chr5g0019251</name>
</gene>
<feature type="compositionally biased region" description="Polar residues" evidence="1">
    <location>
        <begin position="1"/>
        <end position="12"/>
    </location>
</feature>
<evidence type="ECO:0000256" key="1">
    <source>
        <dbReference type="SAM" id="MobiDB-lite"/>
    </source>
</evidence>
<evidence type="ECO:0000313" key="3">
    <source>
        <dbReference type="Proteomes" id="UP000238479"/>
    </source>
</evidence>
<comment type="caution">
    <text evidence="2">The sequence shown here is derived from an EMBL/GenBank/DDBJ whole genome shotgun (WGS) entry which is preliminary data.</text>
</comment>
<dbReference type="EMBL" id="PDCK01000043">
    <property type="protein sequence ID" value="PRQ29938.1"/>
    <property type="molecule type" value="Genomic_DNA"/>
</dbReference>
<keyword evidence="3" id="KW-1185">Reference proteome</keyword>
<dbReference type="Proteomes" id="UP000238479">
    <property type="component" value="Chromosome 5"/>
</dbReference>
<protein>
    <submittedName>
        <fullName evidence="2">Uncharacterized protein</fullName>
    </submittedName>
</protein>
<name>A0A2P6Q6Y8_ROSCH</name>
<feature type="region of interest" description="Disordered" evidence="1">
    <location>
        <begin position="1"/>
        <end position="44"/>
    </location>
</feature>
<accession>A0A2P6Q6Y8</accession>
<dbReference type="Gramene" id="PRQ29938">
    <property type="protein sequence ID" value="PRQ29938"/>
    <property type="gene ID" value="RchiOBHm_Chr5g0019251"/>
</dbReference>
<dbReference type="AlphaFoldDB" id="A0A2P6Q6Y8"/>
<organism evidence="2 3">
    <name type="scientific">Rosa chinensis</name>
    <name type="common">China rose</name>
    <dbReference type="NCBI Taxonomy" id="74649"/>
    <lineage>
        <taxon>Eukaryota</taxon>
        <taxon>Viridiplantae</taxon>
        <taxon>Streptophyta</taxon>
        <taxon>Embryophyta</taxon>
        <taxon>Tracheophyta</taxon>
        <taxon>Spermatophyta</taxon>
        <taxon>Magnoliopsida</taxon>
        <taxon>eudicotyledons</taxon>
        <taxon>Gunneridae</taxon>
        <taxon>Pentapetalae</taxon>
        <taxon>rosids</taxon>
        <taxon>fabids</taxon>
        <taxon>Rosales</taxon>
        <taxon>Rosaceae</taxon>
        <taxon>Rosoideae</taxon>
        <taxon>Rosoideae incertae sedis</taxon>
        <taxon>Rosa</taxon>
    </lineage>
</organism>
<evidence type="ECO:0000313" key="2">
    <source>
        <dbReference type="EMBL" id="PRQ29938.1"/>
    </source>
</evidence>
<proteinExistence type="predicted"/>
<sequence length="120" mass="13345">MMQASWASPTEQGISGRTGLGSSGGRQERWGSWGGRRERWGSGCSTGRARLEAWRRCCWDMQVGGRDRVAEDARELRRTCTRAGAGTCARPGQLLQGVPDRDPWARFFFFLVCGGKEKAF</sequence>